<proteinExistence type="predicted"/>
<name>A0A415K7Q0_9BACE</name>
<sequence>MNQIIMEDDTLSLKELLSIDLTKVPEQESLQILDNNFPCCYIIRIGDSLEITLEEHIYTKYWFHKYHASVFAEAMIKAVKRLATEGFPYFSEELDNDDDVHLFVRWALAESIHIPNQTLIDNIELSFNKVYERANNMLENSDSILILGKDTGESMELLKRIQTYLDNKGFYTYIIKEQPDLLGESVMQKVLRYALSSRLVIIENTEPSGHLYEFPHIVKMAEMPTVVLQQKDKGATWMFEDLYQRMANIKKIEYTNDNMEEQVDAGIKWAFDYLTQFGIYQKNTIPWLK</sequence>
<dbReference type="Proteomes" id="UP000284495">
    <property type="component" value="Unassembled WGS sequence"/>
</dbReference>
<gene>
    <name evidence="1" type="ORF">DW027_25140</name>
</gene>
<comment type="caution">
    <text evidence="1">The sequence shown here is derived from an EMBL/GenBank/DDBJ whole genome shotgun (WGS) entry which is preliminary data.</text>
</comment>
<evidence type="ECO:0000313" key="2">
    <source>
        <dbReference type="Proteomes" id="UP000284495"/>
    </source>
</evidence>
<reference evidence="1 2" key="1">
    <citation type="submission" date="2018-08" db="EMBL/GenBank/DDBJ databases">
        <title>A genome reference for cultivated species of the human gut microbiota.</title>
        <authorList>
            <person name="Zou Y."/>
            <person name="Xue W."/>
            <person name="Luo G."/>
        </authorList>
    </citation>
    <scope>NUCLEOTIDE SEQUENCE [LARGE SCALE GENOMIC DNA]</scope>
    <source>
        <strain evidence="1 2">AF38-2</strain>
    </source>
</reference>
<dbReference type="AlphaFoldDB" id="A0A415K7Q0"/>
<accession>A0A415K7Q0</accession>
<dbReference type="EMBL" id="QROO01000052">
    <property type="protein sequence ID" value="RHL32253.1"/>
    <property type="molecule type" value="Genomic_DNA"/>
</dbReference>
<evidence type="ECO:0000313" key="1">
    <source>
        <dbReference type="EMBL" id="RHL32253.1"/>
    </source>
</evidence>
<protein>
    <submittedName>
        <fullName evidence="1">Uncharacterized protein</fullName>
    </submittedName>
</protein>
<organism evidence="1 2">
    <name type="scientific">Bacteroides xylanisolvens</name>
    <dbReference type="NCBI Taxonomy" id="371601"/>
    <lineage>
        <taxon>Bacteria</taxon>
        <taxon>Pseudomonadati</taxon>
        <taxon>Bacteroidota</taxon>
        <taxon>Bacteroidia</taxon>
        <taxon>Bacteroidales</taxon>
        <taxon>Bacteroidaceae</taxon>
        <taxon>Bacteroides</taxon>
    </lineage>
</organism>